<feature type="binding site" evidence="6">
    <location>
        <position position="22"/>
    </location>
    <ligand>
        <name>Zn(2+)</name>
        <dbReference type="ChEBI" id="CHEBI:29105"/>
        <label>1</label>
    </ligand>
</feature>
<protein>
    <submittedName>
        <fullName evidence="10">Transcription factor S</fullName>
    </submittedName>
</protein>
<keyword evidence="5 8" id="KW-0804">Transcription</keyword>
<dbReference type="Gene3D" id="2.20.25.10">
    <property type="match status" value="1"/>
</dbReference>
<dbReference type="AlphaFoldDB" id="A0A444L6M6"/>
<feature type="domain" description="TFIIS-type" evidence="9">
    <location>
        <begin position="66"/>
        <end position="106"/>
    </location>
</feature>
<dbReference type="EMBL" id="RXGA01000003">
    <property type="protein sequence ID" value="RWX73241.1"/>
    <property type="molecule type" value="Genomic_DNA"/>
</dbReference>
<feature type="binding site" evidence="6">
    <location>
        <position position="98"/>
    </location>
    <ligand>
        <name>Zn(2+)</name>
        <dbReference type="ChEBI" id="CHEBI:29105"/>
        <label>2</label>
    </ligand>
</feature>
<evidence type="ECO:0000256" key="2">
    <source>
        <dbReference type="ARBA" id="ARBA00022771"/>
    </source>
</evidence>
<dbReference type="GO" id="GO:0003676">
    <property type="term" value="F:nucleic acid binding"/>
    <property type="evidence" value="ECO:0007669"/>
    <property type="project" value="InterPro"/>
</dbReference>
<dbReference type="Pfam" id="PF01096">
    <property type="entry name" value="Zn_ribbon_TFIIS"/>
    <property type="match status" value="1"/>
</dbReference>
<feature type="binding site" evidence="6">
    <location>
        <position position="7"/>
    </location>
    <ligand>
        <name>Zn(2+)</name>
        <dbReference type="ChEBI" id="CHEBI:29105"/>
        <label>1</label>
    </ligand>
</feature>
<dbReference type="GO" id="GO:0006351">
    <property type="term" value="P:DNA-templated transcription"/>
    <property type="evidence" value="ECO:0007669"/>
    <property type="project" value="InterPro"/>
</dbReference>
<evidence type="ECO:0000256" key="5">
    <source>
        <dbReference type="PIRNR" id="PIRNR005586"/>
    </source>
</evidence>
<dbReference type="CDD" id="cd10511">
    <property type="entry name" value="Zn-ribbon_TFS"/>
    <property type="match status" value="1"/>
</dbReference>
<proteinExistence type="inferred from homology"/>
<dbReference type="Proteomes" id="UP000288215">
    <property type="component" value="Unassembled WGS sequence"/>
</dbReference>
<evidence type="ECO:0000259" key="9">
    <source>
        <dbReference type="PROSITE" id="PS51133"/>
    </source>
</evidence>
<dbReference type="InterPro" id="IPR001222">
    <property type="entry name" value="Znf_TFIIS"/>
</dbReference>
<feature type="binding site" evidence="6">
    <location>
        <position position="25"/>
    </location>
    <ligand>
        <name>Zn(2+)</name>
        <dbReference type="ChEBI" id="CHEBI:29105"/>
        <label>1</label>
    </ligand>
</feature>
<keyword evidence="4" id="KW-0805">Transcription regulation</keyword>
<evidence type="ECO:0000256" key="1">
    <source>
        <dbReference type="ARBA" id="ARBA00022723"/>
    </source>
</evidence>
<keyword evidence="2 7" id="KW-0863">Zinc-finger</keyword>
<dbReference type="PIRSF" id="PIRSF005586">
    <property type="entry name" value="RNApol_RpoM"/>
    <property type="match status" value="1"/>
</dbReference>
<dbReference type="SMART" id="SM00661">
    <property type="entry name" value="RPOL9"/>
    <property type="match status" value="1"/>
</dbReference>
<evidence type="ECO:0000313" key="10">
    <source>
        <dbReference type="EMBL" id="RWX73241.1"/>
    </source>
</evidence>
<dbReference type="GO" id="GO:0006355">
    <property type="term" value="P:regulation of DNA-templated transcription"/>
    <property type="evidence" value="ECO:0007669"/>
    <property type="project" value="InterPro"/>
</dbReference>
<evidence type="ECO:0000256" key="6">
    <source>
        <dbReference type="PIRSR" id="PIRSR005586-1"/>
    </source>
</evidence>
<dbReference type="PANTHER" id="PTHR11239:SF12">
    <property type="entry name" value="DNA-DIRECTED RNA POLYMERASE III SUBUNIT RPC10"/>
    <property type="match status" value="1"/>
</dbReference>
<evidence type="ECO:0000256" key="7">
    <source>
        <dbReference type="PIRSR" id="PIRSR005586-2"/>
    </source>
</evidence>
<evidence type="ECO:0000256" key="4">
    <source>
        <dbReference type="ARBA" id="ARBA00023015"/>
    </source>
</evidence>
<dbReference type="PANTHER" id="PTHR11239">
    <property type="entry name" value="DNA-DIRECTED RNA POLYMERASE"/>
    <property type="match status" value="1"/>
</dbReference>
<dbReference type="InterPro" id="IPR012164">
    <property type="entry name" value="Rpa12/Rpb9/Rpc10/TFS"/>
</dbReference>
<keyword evidence="1 6" id="KW-0479">Metal-binding</keyword>
<feature type="binding site" evidence="6">
    <location>
        <position position="70"/>
    </location>
    <ligand>
        <name>Zn(2+)</name>
        <dbReference type="ChEBI" id="CHEBI:29105"/>
        <label>2</label>
    </ligand>
</feature>
<feature type="binding site" evidence="6">
    <location>
        <position position="4"/>
    </location>
    <ligand>
        <name>Zn(2+)</name>
        <dbReference type="ChEBI" id="CHEBI:29105"/>
        <label>1</label>
    </ligand>
</feature>
<feature type="binding site" evidence="6">
    <location>
        <position position="101"/>
    </location>
    <ligand>
        <name>Zn(2+)</name>
        <dbReference type="ChEBI" id="CHEBI:29105"/>
        <label>2</label>
    </ligand>
</feature>
<evidence type="ECO:0000313" key="11">
    <source>
        <dbReference type="Proteomes" id="UP000288215"/>
    </source>
</evidence>
<dbReference type="PROSITE" id="PS00466">
    <property type="entry name" value="ZF_TFIIS_1"/>
    <property type="match status" value="1"/>
</dbReference>
<gene>
    <name evidence="10" type="ORF">Metus_1215</name>
</gene>
<dbReference type="GO" id="GO:0008270">
    <property type="term" value="F:zinc ion binding"/>
    <property type="evidence" value="ECO:0007669"/>
    <property type="project" value="UniProtKB-KW"/>
</dbReference>
<keyword evidence="3 6" id="KW-0862">Zinc</keyword>
<comment type="similarity">
    <text evidence="5 8">Belongs to the archaeal rpoM/eukaryotic RPA12/RPB9/RPC11 RNA polymerase family.</text>
</comment>
<evidence type="ECO:0000256" key="8">
    <source>
        <dbReference type="RuleBase" id="RU003474"/>
    </source>
</evidence>
<comment type="caution">
    <text evidence="10">The sequence shown here is derived from an EMBL/GenBank/DDBJ whole genome shotgun (WGS) entry which is preliminary data.</text>
</comment>
<reference evidence="10 11" key="1">
    <citation type="submission" date="2018-12" db="EMBL/GenBank/DDBJ databases">
        <title>The complete genome of the methanogenic archaea of the candidate phylum Verstraetearchaeota, obtained from the metagenome of underground thermal water.</title>
        <authorList>
            <person name="Kadnikov V.V."/>
            <person name="Mardanov A.V."/>
            <person name="Beletsky A.V."/>
            <person name="Karnachuk O.V."/>
            <person name="Ravin N.V."/>
        </authorList>
    </citation>
    <scope>NUCLEOTIDE SEQUENCE [LARGE SCALE GENOMIC DNA]</scope>
    <source>
        <strain evidence="10">Ch88</strain>
    </source>
</reference>
<name>A0A444L6M6_METS7</name>
<dbReference type="NCBIfam" id="TIGR01384">
    <property type="entry name" value="TFS_arch"/>
    <property type="match status" value="1"/>
</dbReference>
<dbReference type="PROSITE" id="PS51133">
    <property type="entry name" value="ZF_TFIIS_2"/>
    <property type="match status" value="1"/>
</dbReference>
<dbReference type="InterPro" id="IPR001529">
    <property type="entry name" value="Zn_ribbon_RPB9"/>
</dbReference>
<organism evidence="10 11">
    <name type="scientific">Methanosuratincola subterraneus</name>
    <dbReference type="NCBI Taxonomy" id="2593994"/>
    <lineage>
        <taxon>Archaea</taxon>
        <taxon>Thermoproteota</taxon>
        <taxon>Methanosuratincolia</taxon>
        <taxon>Candidatus Methanomethylicales</taxon>
        <taxon>Candidatus Methanomethylicaceae</taxon>
        <taxon>Candidatus Methanosuratincola (ex Vanwonterghem et al. 2016)</taxon>
    </lineage>
</organism>
<dbReference type="SUPFAM" id="SSF57783">
    <property type="entry name" value="Zinc beta-ribbon"/>
    <property type="match status" value="1"/>
</dbReference>
<feature type="binding site" evidence="6">
    <location>
        <position position="73"/>
    </location>
    <ligand>
        <name>Zn(2+)</name>
        <dbReference type="ChEBI" id="CHEBI:29105"/>
        <label>2</label>
    </ligand>
</feature>
<accession>A0A444L6M6</accession>
<feature type="zinc finger region" description="C4-type" evidence="7">
    <location>
        <begin position="4"/>
        <end position="25"/>
    </location>
</feature>
<evidence type="ECO:0000256" key="3">
    <source>
        <dbReference type="ARBA" id="ARBA00022833"/>
    </source>
</evidence>
<dbReference type="GO" id="GO:0003899">
    <property type="term" value="F:DNA-directed RNA polymerase activity"/>
    <property type="evidence" value="ECO:0007669"/>
    <property type="project" value="InterPro"/>
</dbReference>
<sequence length="109" mass="12883">MEFCPNCNCILLEDRKRKVLVCRKCKFEKSIGVESAQRFVEVLERKSETVIVKDSDPSKERTLPVTKAECKKCGNMEAYYWMMQTRSADEPSTRFYRCTKCGTTWREYE</sequence>
<dbReference type="SMART" id="SM00440">
    <property type="entry name" value="ZnF_C2C2"/>
    <property type="match status" value="1"/>
</dbReference>
<dbReference type="InterPro" id="IPR006288">
    <property type="entry name" value="TFS"/>
</dbReference>